<keyword evidence="3" id="KW-1185">Reference proteome</keyword>
<evidence type="ECO:0000313" key="3">
    <source>
        <dbReference type="Proteomes" id="UP000828390"/>
    </source>
</evidence>
<sequence>MSEIQFCTVKVREKGSDTIIILEIDIKGNPICLVNVYMPSTNTKKLKKAYNESDKDLKKANEEYMSTIPAISEILETYRHTHNTIICGDMNASLTRNTTRDLLFQNFKQDAGLTPTQKQSSRCTFFHHNGKSQSQIDYFLFNEHHLPDINKIETHEMKPKNCSDHVPISLSLNTTVVKYKVKAKQNKVICSPNVIRTHINRQ</sequence>
<evidence type="ECO:0000313" key="2">
    <source>
        <dbReference type="EMBL" id="KAH3885241.1"/>
    </source>
</evidence>
<dbReference type="EMBL" id="JAIWYP010000001">
    <property type="protein sequence ID" value="KAH3885241.1"/>
    <property type="molecule type" value="Genomic_DNA"/>
</dbReference>
<dbReference type="GO" id="GO:0003824">
    <property type="term" value="F:catalytic activity"/>
    <property type="evidence" value="ECO:0007669"/>
    <property type="project" value="InterPro"/>
</dbReference>
<accession>A0A9D4RXV2</accession>
<feature type="domain" description="Endonuclease/exonuclease/phosphatase" evidence="1">
    <location>
        <begin position="32"/>
        <end position="168"/>
    </location>
</feature>
<gene>
    <name evidence="2" type="ORF">DPMN_009234</name>
</gene>
<dbReference type="InterPro" id="IPR005135">
    <property type="entry name" value="Endo/exonuclease/phosphatase"/>
</dbReference>
<dbReference type="Gene3D" id="3.60.10.10">
    <property type="entry name" value="Endonuclease/exonuclease/phosphatase"/>
    <property type="match status" value="1"/>
</dbReference>
<dbReference type="SUPFAM" id="SSF56219">
    <property type="entry name" value="DNase I-like"/>
    <property type="match status" value="1"/>
</dbReference>
<dbReference type="InterPro" id="IPR036691">
    <property type="entry name" value="Endo/exonu/phosph_ase_sf"/>
</dbReference>
<evidence type="ECO:0000259" key="1">
    <source>
        <dbReference type="Pfam" id="PF14529"/>
    </source>
</evidence>
<organism evidence="2 3">
    <name type="scientific">Dreissena polymorpha</name>
    <name type="common">Zebra mussel</name>
    <name type="synonym">Mytilus polymorpha</name>
    <dbReference type="NCBI Taxonomy" id="45954"/>
    <lineage>
        <taxon>Eukaryota</taxon>
        <taxon>Metazoa</taxon>
        <taxon>Spiralia</taxon>
        <taxon>Lophotrochozoa</taxon>
        <taxon>Mollusca</taxon>
        <taxon>Bivalvia</taxon>
        <taxon>Autobranchia</taxon>
        <taxon>Heteroconchia</taxon>
        <taxon>Euheterodonta</taxon>
        <taxon>Imparidentia</taxon>
        <taxon>Neoheterodontei</taxon>
        <taxon>Myida</taxon>
        <taxon>Dreissenoidea</taxon>
        <taxon>Dreissenidae</taxon>
        <taxon>Dreissena</taxon>
    </lineage>
</organism>
<reference evidence="2" key="1">
    <citation type="journal article" date="2019" name="bioRxiv">
        <title>The Genome of the Zebra Mussel, Dreissena polymorpha: A Resource for Invasive Species Research.</title>
        <authorList>
            <person name="McCartney M.A."/>
            <person name="Auch B."/>
            <person name="Kono T."/>
            <person name="Mallez S."/>
            <person name="Zhang Y."/>
            <person name="Obille A."/>
            <person name="Becker A."/>
            <person name="Abrahante J.E."/>
            <person name="Garbe J."/>
            <person name="Badalamenti J.P."/>
            <person name="Herman A."/>
            <person name="Mangelson H."/>
            <person name="Liachko I."/>
            <person name="Sullivan S."/>
            <person name="Sone E.D."/>
            <person name="Koren S."/>
            <person name="Silverstein K.A.T."/>
            <person name="Beckman K.B."/>
            <person name="Gohl D.M."/>
        </authorList>
    </citation>
    <scope>NUCLEOTIDE SEQUENCE</scope>
    <source>
        <strain evidence="2">Duluth1</strain>
        <tissue evidence="2">Whole animal</tissue>
    </source>
</reference>
<dbReference type="AlphaFoldDB" id="A0A9D4RXV2"/>
<dbReference type="Proteomes" id="UP000828390">
    <property type="component" value="Unassembled WGS sequence"/>
</dbReference>
<protein>
    <recommendedName>
        <fullName evidence="1">Endonuclease/exonuclease/phosphatase domain-containing protein</fullName>
    </recommendedName>
</protein>
<name>A0A9D4RXV2_DREPO</name>
<proteinExistence type="predicted"/>
<dbReference type="Pfam" id="PF14529">
    <property type="entry name" value="Exo_endo_phos_2"/>
    <property type="match status" value="1"/>
</dbReference>
<reference evidence="2" key="2">
    <citation type="submission" date="2020-11" db="EMBL/GenBank/DDBJ databases">
        <authorList>
            <person name="McCartney M.A."/>
            <person name="Auch B."/>
            <person name="Kono T."/>
            <person name="Mallez S."/>
            <person name="Becker A."/>
            <person name="Gohl D.M."/>
            <person name="Silverstein K.A.T."/>
            <person name="Koren S."/>
            <person name="Bechman K.B."/>
            <person name="Herman A."/>
            <person name="Abrahante J.E."/>
            <person name="Garbe J."/>
        </authorList>
    </citation>
    <scope>NUCLEOTIDE SEQUENCE</scope>
    <source>
        <strain evidence="2">Duluth1</strain>
        <tissue evidence="2">Whole animal</tissue>
    </source>
</reference>
<comment type="caution">
    <text evidence="2">The sequence shown here is derived from an EMBL/GenBank/DDBJ whole genome shotgun (WGS) entry which is preliminary data.</text>
</comment>